<keyword evidence="2" id="KW-1185">Reference proteome</keyword>
<dbReference type="Proteomes" id="UP001431199">
    <property type="component" value="Unassembled WGS sequence"/>
</dbReference>
<sequence length="230" mass="27012">MKVTYLKHSGFMVESRNYIYLFDYIGGNIDKAIKSDKKIYVMVSHIHDDHFSKIIFDIATKHDNVTYILSYDVVKKIKKNAVLSKMVEQLNIIRVQAHEKYKIDDIVVETLKSTDEGVAFIVSEKDGTIYHAGDLNWWHWDGEPKSWNRNMEVNFKREIDSMKGRKIDIAFVPLDPRQEEAYYMGMDYFIKNVGANEIYPMHFWGEPEIIDRYKNEYGGENIVSKAVFCK</sequence>
<dbReference type="Pfam" id="PF13483">
    <property type="entry name" value="Lactamase_B_3"/>
    <property type="match status" value="1"/>
</dbReference>
<dbReference type="InterPro" id="IPR036866">
    <property type="entry name" value="RibonucZ/Hydroxyglut_hydro"/>
</dbReference>
<dbReference type="PANTHER" id="PTHR42967">
    <property type="entry name" value="METAL DEPENDENT HYDROLASE"/>
    <property type="match status" value="1"/>
</dbReference>
<dbReference type="SUPFAM" id="SSF56281">
    <property type="entry name" value="Metallo-hydrolase/oxidoreductase"/>
    <property type="match status" value="1"/>
</dbReference>
<comment type="caution">
    <text evidence="1">The sequence shown here is derived from an EMBL/GenBank/DDBJ whole genome shotgun (WGS) entry which is preliminary data.</text>
</comment>
<dbReference type="EMBL" id="JAODBU010000005">
    <property type="protein sequence ID" value="MCT7398619.1"/>
    <property type="molecule type" value="Genomic_DNA"/>
</dbReference>
<dbReference type="Gene3D" id="3.60.15.10">
    <property type="entry name" value="Ribonuclease Z/Hydroxyacylglutathione hydrolase-like"/>
    <property type="match status" value="1"/>
</dbReference>
<accession>A0ABT2LZA0</accession>
<organism evidence="1 2">
    <name type="scientific">Eubacterium album</name>
    <dbReference type="NCBI Taxonomy" id="2978477"/>
    <lineage>
        <taxon>Bacteria</taxon>
        <taxon>Bacillati</taxon>
        <taxon>Bacillota</taxon>
        <taxon>Clostridia</taxon>
        <taxon>Eubacteriales</taxon>
        <taxon>Eubacteriaceae</taxon>
        <taxon>Eubacterium</taxon>
    </lineage>
</organism>
<reference evidence="1" key="1">
    <citation type="submission" date="2022-09" db="EMBL/GenBank/DDBJ databases">
        <title>Eubacterium sp. LFL-14 isolated from human feces.</title>
        <authorList>
            <person name="Liu F."/>
        </authorList>
    </citation>
    <scope>NUCLEOTIDE SEQUENCE</scope>
    <source>
        <strain evidence="1">LFL-14</strain>
    </source>
</reference>
<protein>
    <submittedName>
        <fullName evidence="1">MBL fold metallo-hydrolase</fullName>
    </submittedName>
</protein>
<gene>
    <name evidence="1" type="ORF">N5B56_05890</name>
</gene>
<proteinExistence type="predicted"/>
<name>A0ABT2LZA0_9FIRM</name>
<dbReference type="PANTHER" id="PTHR42967:SF1">
    <property type="entry name" value="MBL FOLD METALLO-HYDROLASE"/>
    <property type="match status" value="1"/>
</dbReference>
<evidence type="ECO:0000313" key="1">
    <source>
        <dbReference type="EMBL" id="MCT7398619.1"/>
    </source>
</evidence>
<evidence type="ECO:0000313" key="2">
    <source>
        <dbReference type="Proteomes" id="UP001431199"/>
    </source>
</evidence>
<dbReference type="RefSeq" id="WP_260978561.1">
    <property type="nucleotide sequence ID" value="NZ_JAODBU010000005.1"/>
</dbReference>